<sequence length="215" mass="25060">MVSIKYTFIAIVFIFIGCKKNIQNDKDNPKEVKHSEVTKGIDIHDCTTVKDTIFKDNDYVKYISLKEKQYGIEIKLNNVIDTLNFSFDCSSPNGMIPKILFKHEDYIVLSQGTGFNYRSSILCNLDNKGNRIDINEYEIEIVEPSENDFCAFLKNNIIYLYNRNNKILLAKDLPSNFLKFQTKKCQLNKGKVNVYFENKETLTYNLKEFVLVKEN</sequence>
<evidence type="ECO:0000313" key="2">
    <source>
        <dbReference type="Proteomes" id="UP001500141"/>
    </source>
</evidence>
<proteinExistence type="predicted"/>
<reference evidence="2" key="1">
    <citation type="journal article" date="2019" name="Int. J. Syst. Evol. Microbiol.">
        <title>The Global Catalogue of Microorganisms (GCM) 10K type strain sequencing project: providing services to taxonomists for standard genome sequencing and annotation.</title>
        <authorList>
            <consortium name="The Broad Institute Genomics Platform"/>
            <consortium name="The Broad Institute Genome Sequencing Center for Infectious Disease"/>
            <person name="Wu L."/>
            <person name="Ma J."/>
        </authorList>
    </citation>
    <scope>NUCLEOTIDE SEQUENCE [LARGE SCALE GENOMIC DNA]</scope>
    <source>
        <strain evidence="2">JCM 18198</strain>
    </source>
</reference>
<accession>A0ABP8ZZX7</accession>
<protein>
    <recommendedName>
        <fullName evidence="3">Lipoprotein</fullName>
    </recommendedName>
</protein>
<dbReference type="RefSeq" id="WP_264544536.1">
    <property type="nucleotide sequence ID" value="NZ_BAABIP010000018.1"/>
</dbReference>
<evidence type="ECO:0000313" key="1">
    <source>
        <dbReference type="EMBL" id="GAA4771073.1"/>
    </source>
</evidence>
<gene>
    <name evidence="1" type="ORF">GCM10023230_21610</name>
</gene>
<keyword evidence="2" id="KW-1185">Reference proteome</keyword>
<dbReference type="Proteomes" id="UP001500141">
    <property type="component" value="Unassembled WGS sequence"/>
</dbReference>
<comment type="caution">
    <text evidence="1">The sequence shown here is derived from an EMBL/GenBank/DDBJ whole genome shotgun (WGS) entry which is preliminary data.</text>
</comment>
<dbReference type="EMBL" id="BAABIP010000018">
    <property type="protein sequence ID" value="GAA4771073.1"/>
    <property type="molecule type" value="Genomic_DNA"/>
</dbReference>
<name>A0ABP8ZZX7_9FLAO</name>
<organism evidence="1 2">
    <name type="scientific">Flavobacterium hankyongi</name>
    <dbReference type="NCBI Taxonomy" id="1176532"/>
    <lineage>
        <taxon>Bacteria</taxon>
        <taxon>Pseudomonadati</taxon>
        <taxon>Bacteroidota</taxon>
        <taxon>Flavobacteriia</taxon>
        <taxon>Flavobacteriales</taxon>
        <taxon>Flavobacteriaceae</taxon>
        <taxon>Flavobacterium</taxon>
    </lineage>
</organism>
<evidence type="ECO:0008006" key="3">
    <source>
        <dbReference type="Google" id="ProtNLM"/>
    </source>
</evidence>
<dbReference type="PROSITE" id="PS51257">
    <property type="entry name" value="PROKAR_LIPOPROTEIN"/>
    <property type="match status" value="1"/>
</dbReference>